<dbReference type="Proteomes" id="UP000595437">
    <property type="component" value="Chromosome 16"/>
</dbReference>
<gene>
    <name evidence="6" type="ORF">FKW44_021584</name>
</gene>
<evidence type="ECO:0000256" key="4">
    <source>
        <dbReference type="ARBA" id="ARBA00023242"/>
    </source>
</evidence>
<evidence type="ECO:0000259" key="5">
    <source>
        <dbReference type="PROSITE" id="PS51062"/>
    </source>
</evidence>
<evidence type="ECO:0000313" key="6">
    <source>
        <dbReference type="EMBL" id="QQP36466.1"/>
    </source>
</evidence>
<accession>A0A7T8GRZ6</accession>
<dbReference type="EMBL" id="CP045905">
    <property type="protein sequence ID" value="QQP36466.1"/>
    <property type="molecule type" value="Genomic_DNA"/>
</dbReference>
<dbReference type="GO" id="GO:0005524">
    <property type="term" value="F:ATP binding"/>
    <property type="evidence" value="ECO:0007669"/>
    <property type="project" value="InterPro"/>
</dbReference>
<sequence>DIMVPDHMLQEFLGDQGGELVQTGSPCILCSPLPNHWRSNKSLPVAFKVFSFQEVLDGTLVTIRAGNDDNYCGELRNHTAVMKNQVAKFSDLRFVGRSGRGKSFTVSITINSMPHLVATYNKAIKVTVDVPDVSWGFRPLVRGAGLTAHTVDGPLSLTWESLLR</sequence>
<feature type="non-terminal residue" evidence="6">
    <location>
        <position position="164"/>
    </location>
</feature>
<evidence type="ECO:0000256" key="1">
    <source>
        <dbReference type="ARBA" id="ARBA00004123"/>
    </source>
</evidence>
<keyword evidence="4" id="KW-0539">Nucleus</keyword>
<keyword evidence="7" id="KW-1185">Reference proteome</keyword>
<feature type="domain" description="Runt" evidence="5">
    <location>
        <begin position="8"/>
        <end position="136"/>
    </location>
</feature>
<dbReference type="PRINTS" id="PR00967">
    <property type="entry name" value="ONCOGENEAML1"/>
</dbReference>
<dbReference type="PANTHER" id="PTHR11950:SF31">
    <property type="entry name" value="SEGMENTATION PROTEIN RUNT"/>
    <property type="match status" value="1"/>
</dbReference>
<dbReference type="InterPro" id="IPR012346">
    <property type="entry name" value="p53/RUNT-type_TF_DNA-bd_sf"/>
</dbReference>
<evidence type="ECO:0000256" key="3">
    <source>
        <dbReference type="ARBA" id="ARBA00023163"/>
    </source>
</evidence>
<proteinExistence type="predicted"/>
<dbReference type="GO" id="GO:0000978">
    <property type="term" value="F:RNA polymerase II cis-regulatory region sequence-specific DNA binding"/>
    <property type="evidence" value="ECO:0007669"/>
    <property type="project" value="TreeGrafter"/>
</dbReference>
<feature type="non-terminal residue" evidence="6">
    <location>
        <position position="1"/>
    </location>
</feature>
<evidence type="ECO:0000313" key="7">
    <source>
        <dbReference type="Proteomes" id="UP000595437"/>
    </source>
</evidence>
<dbReference type="InterPro" id="IPR008967">
    <property type="entry name" value="p53-like_TF_DNA-bd_sf"/>
</dbReference>
<dbReference type="AlphaFoldDB" id="A0A7T8GRZ6"/>
<keyword evidence="2" id="KW-0805">Transcription regulation</keyword>
<dbReference type="OrthoDB" id="10029800at2759"/>
<evidence type="ECO:0000256" key="2">
    <source>
        <dbReference type="ARBA" id="ARBA00023015"/>
    </source>
</evidence>
<dbReference type="PROSITE" id="PS51062">
    <property type="entry name" value="RUNT"/>
    <property type="match status" value="1"/>
</dbReference>
<dbReference type="Pfam" id="PF00853">
    <property type="entry name" value="Runt"/>
    <property type="match status" value="1"/>
</dbReference>
<dbReference type="GO" id="GO:0005634">
    <property type="term" value="C:nucleus"/>
    <property type="evidence" value="ECO:0007669"/>
    <property type="project" value="UniProtKB-SubCell"/>
</dbReference>
<name>A0A7T8GRZ6_CALRO</name>
<dbReference type="InterPro" id="IPR013524">
    <property type="entry name" value="Runt_dom"/>
</dbReference>
<dbReference type="SUPFAM" id="SSF49417">
    <property type="entry name" value="p53-like transcription factors"/>
    <property type="match status" value="1"/>
</dbReference>
<comment type="subcellular location">
    <subcellularLocation>
        <location evidence="1">Nucleus</location>
    </subcellularLocation>
</comment>
<keyword evidence="3" id="KW-0804">Transcription</keyword>
<protein>
    <recommendedName>
        <fullName evidence="5">Runt domain-containing protein</fullName>
    </recommendedName>
</protein>
<dbReference type="PANTHER" id="PTHR11950">
    <property type="entry name" value="RUNT RELATED"/>
    <property type="match status" value="1"/>
</dbReference>
<organism evidence="6 7">
    <name type="scientific">Caligus rogercresseyi</name>
    <name type="common">Sea louse</name>
    <dbReference type="NCBI Taxonomy" id="217165"/>
    <lineage>
        <taxon>Eukaryota</taxon>
        <taxon>Metazoa</taxon>
        <taxon>Ecdysozoa</taxon>
        <taxon>Arthropoda</taxon>
        <taxon>Crustacea</taxon>
        <taxon>Multicrustacea</taxon>
        <taxon>Hexanauplia</taxon>
        <taxon>Copepoda</taxon>
        <taxon>Siphonostomatoida</taxon>
        <taxon>Caligidae</taxon>
        <taxon>Caligus</taxon>
    </lineage>
</organism>
<dbReference type="Gene3D" id="2.60.40.720">
    <property type="match status" value="1"/>
</dbReference>
<reference evidence="7" key="1">
    <citation type="submission" date="2021-01" db="EMBL/GenBank/DDBJ databases">
        <title>Caligus Genome Assembly.</title>
        <authorList>
            <person name="Gallardo-Escarate C."/>
        </authorList>
    </citation>
    <scope>NUCLEOTIDE SEQUENCE [LARGE SCALE GENOMIC DNA]</scope>
</reference>
<dbReference type="InterPro" id="IPR000040">
    <property type="entry name" value="AML1_Runt"/>
</dbReference>
<dbReference type="GO" id="GO:0000981">
    <property type="term" value="F:DNA-binding transcription factor activity, RNA polymerase II-specific"/>
    <property type="evidence" value="ECO:0007669"/>
    <property type="project" value="TreeGrafter"/>
</dbReference>